<evidence type="ECO:0000259" key="5">
    <source>
        <dbReference type="PROSITE" id="PS50931"/>
    </source>
</evidence>
<dbReference type="PANTHER" id="PTHR30126:SF77">
    <property type="entry name" value="TRANSCRIPTIONAL REGULATORY PROTEIN"/>
    <property type="match status" value="1"/>
</dbReference>
<dbReference type="InterPro" id="IPR000847">
    <property type="entry name" value="LysR_HTH_N"/>
</dbReference>
<keyword evidence="7" id="KW-1185">Reference proteome</keyword>
<organism evidence="6 7">
    <name type="scientific">Mesorhizobium tianshanense</name>
    <dbReference type="NCBI Taxonomy" id="39844"/>
    <lineage>
        <taxon>Bacteria</taxon>
        <taxon>Pseudomonadati</taxon>
        <taxon>Pseudomonadota</taxon>
        <taxon>Alphaproteobacteria</taxon>
        <taxon>Hyphomicrobiales</taxon>
        <taxon>Phyllobacteriaceae</taxon>
        <taxon>Mesorhizobium</taxon>
    </lineage>
</organism>
<proteinExistence type="inferred from homology"/>
<name>A0A562P1S3_9HYPH</name>
<dbReference type="PROSITE" id="PS50931">
    <property type="entry name" value="HTH_LYSR"/>
    <property type="match status" value="1"/>
</dbReference>
<dbReference type="RefSeq" id="WP_145717042.1">
    <property type="nucleotide sequence ID" value="NZ_BSPF01000084.1"/>
</dbReference>
<dbReference type="AlphaFoldDB" id="A0A562P1S3"/>
<gene>
    <name evidence="6" type="ORF">IQ26_02362</name>
</gene>
<dbReference type="SUPFAM" id="SSF46785">
    <property type="entry name" value="Winged helix' DNA-binding domain"/>
    <property type="match status" value="1"/>
</dbReference>
<evidence type="ECO:0000256" key="2">
    <source>
        <dbReference type="ARBA" id="ARBA00023015"/>
    </source>
</evidence>
<comment type="caution">
    <text evidence="6">The sequence shown here is derived from an EMBL/GenBank/DDBJ whole genome shotgun (WGS) entry which is preliminary data.</text>
</comment>
<dbReference type="GO" id="GO:0003700">
    <property type="term" value="F:DNA-binding transcription factor activity"/>
    <property type="evidence" value="ECO:0007669"/>
    <property type="project" value="InterPro"/>
</dbReference>
<evidence type="ECO:0000313" key="7">
    <source>
        <dbReference type="Proteomes" id="UP000317122"/>
    </source>
</evidence>
<evidence type="ECO:0000256" key="4">
    <source>
        <dbReference type="ARBA" id="ARBA00023163"/>
    </source>
</evidence>
<evidence type="ECO:0000313" key="6">
    <source>
        <dbReference type="EMBL" id="TWI38438.1"/>
    </source>
</evidence>
<accession>A0A562P1S3</accession>
<keyword evidence="2" id="KW-0805">Transcription regulation</keyword>
<dbReference type="EMBL" id="VLKT01000012">
    <property type="protein sequence ID" value="TWI38438.1"/>
    <property type="molecule type" value="Genomic_DNA"/>
</dbReference>
<evidence type="ECO:0000256" key="3">
    <source>
        <dbReference type="ARBA" id="ARBA00023125"/>
    </source>
</evidence>
<keyword evidence="4" id="KW-0804">Transcription</keyword>
<dbReference type="InterPro" id="IPR036388">
    <property type="entry name" value="WH-like_DNA-bd_sf"/>
</dbReference>
<dbReference type="PANTHER" id="PTHR30126">
    <property type="entry name" value="HTH-TYPE TRANSCRIPTIONAL REGULATOR"/>
    <property type="match status" value="1"/>
</dbReference>
<dbReference type="CDD" id="cd05466">
    <property type="entry name" value="PBP2_LTTR_substrate"/>
    <property type="match status" value="1"/>
</dbReference>
<dbReference type="Proteomes" id="UP000317122">
    <property type="component" value="Unassembled WGS sequence"/>
</dbReference>
<dbReference type="InterPro" id="IPR005119">
    <property type="entry name" value="LysR_subst-bd"/>
</dbReference>
<keyword evidence="3 6" id="KW-0238">DNA-binding</keyword>
<dbReference type="Gene3D" id="1.10.10.10">
    <property type="entry name" value="Winged helix-like DNA-binding domain superfamily/Winged helix DNA-binding domain"/>
    <property type="match status" value="1"/>
</dbReference>
<protein>
    <submittedName>
        <fullName evidence="6">DNA-binding transcriptional LysR family regulator</fullName>
    </submittedName>
</protein>
<comment type="similarity">
    <text evidence="1">Belongs to the LysR transcriptional regulatory family.</text>
</comment>
<dbReference type="Pfam" id="PF00126">
    <property type="entry name" value="HTH_1"/>
    <property type="match status" value="1"/>
</dbReference>
<dbReference type="SUPFAM" id="SSF53850">
    <property type="entry name" value="Periplasmic binding protein-like II"/>
    <property type="match status" value="1"/>
</dbReference>
<sequence>MNRITIAQIEAFYWTATLGSVDGAARQLSLSQPTISLRLKALERETGVPLFQRVGRGVRPTPDGYDLLPEAKRILEGMERLAGRGGPVRVRGTIRVGFAEGFALVCLSRALELLHQLYPDLNPELVVATTSAVEPELHAHRLDLAFLVNPTDNSDFTLVPLGAQETCWIASARWSLPALVSPHDLANLPIISNPQGSINYRQVREWFASAGVTPARVDICNSVAMLAHVVTAGVAIGIYPSKMAEEDVRAGVVRLLRTSPPVADTPIYAKFAKRSGSPNIRAFIATVRQVLSNMDYLTDHGTGVN</sequence>
<dbReference type="Pfam" id="PF03466">
    <property type="entry name" value="LysR_substrate"/>
    <property type="match status" value="1"/>
</dbReference>
<feature type="domain" description="HTH lysR-type" evidence="5">
    <location>
        <begin position="4"/>
        <end position="61"/>
    </location>
</feature>
<dbReference type="Gene3D" id="3.40.190.290">
    <property type="match status" value="1"/>
</dbReference>
<dbReference type="GO" id="GO:0000976">
    <property type="term" value="F:transcription cis-regulatory region binding"/>
    <property type="evidence" value="ECO:0007669"/>
    <property type="project" value="TreeGrafter"/>
</dbReference>
<dbReference type="InterPro" id="IPR036390">
    <property type="entry name" value="WH_DNA-bd_sf"/>
</dbReference>
<evidence type="ECO:0000256" key="1">
    <source>
        <dbReference type="ARBA" id="ARBA00009437"/>
    </source>
</evidence>
<reference evidence="6 7" key="1">
    <citation type="journal article" date="2015" name="Stand. Genomic Sci.">
        <title>Genomic Encyclopedia of Bacterial and Archaeal Type Strains, Phase III: the genomes of soil and plant-associated and newly described type strains.</title>
        <authorList>
            <person name="Whitman W.B."/>
            <person name="Woyke T."/>
            <person name="Klenk H.P."/>
            <person name="Zhou Y."/>
            <person name="Lilburn T.G."/>
            <person name="Beck B.J."/>
            <person name="De Vos P."/>
            <person name="Vandamme P."/>
            <person name="Eisen J.A."/>
            <person name="Garrity G."/>
            <person name="Hugenholtz P."/>
            <person name="Kyrpides N.C."/>
        </authorList>
    </citation>
    <scope>NUCLEOTIDE SEQUENCE [LARGE SCALE GENOMIC DNA]</scope>
    <source>
        <strain evidence="6 7">CGMCC 1.2546</strain>
    </source>
</reference>
<dbReference type="OrthoDB" id="7840053at2"/>
<dbReference type="PRINTS" id="PR00039">
    <property type="entry name" value="HTHLYSR"/>
</dbReference>